<dbReference type="AlphaFoldDB" id="A0A644XDH7"/>
<dbReference type="InterPro" id="IPR002933">
    <property type="entry name" value="Peptidase_M20"/>
</dbReference>
<comment type="caution">
    <text evidence="8">The sequence shown here is derived from an EMBL/GenBank/DDBJ whole genome shotgun (WGS) entry which is preliminary data.</text>
</comment>
<evidence type="ECO:0000256" key="4">
    <source>
        <dbReference type="ARBA" id="ARBA00022801"/>
    </source>
</evidence>
<keyword evidence="6 8" id="KW-0224">Dipeptidase</keyword>
<protein>
    <submittedName>
        <fullName evidence="8">Beta-Ala-Xaa dipeptidase</fullName>
        <ecNumber evidence="8">3.4.13.-</ecNumber>
    </submittedName>
</protein>
<keyword evidence="2" id="KW-0645">Protease</keyword>
<evidence type="ECO:0000256" key="2">
    <source>
        <dbReference type="ARBA" id="ARBA00022670"/>
    </source>
</evidence>
<evidence type="ECO:0000256" key="1">
    <source>
        <dbReference type="ARBA" id="ARBA00001947"/>
    </source>
</evidence>
<dbReference type="SUPFAM" id="SSF55031">
    <property type="entry name" value="Bacterial exopeptidase dimerisation domain"/>
    <property type="match status" value="1"/>
</dbReference>
<dbReference type="NCBIfam" id="TIGR01887">
    <property type="entry name" value="dipeptidaselike"/>
    <property type="match status" value="1"/>
</dbReference>
<accession>A0A644XDH7</accession>
<evidence type="ECO:0000256" key="3">
    <source>
        <dbReference type="ARBA" id="ARBA00022723"/>
    </source>
</evidence>
<dbReference type="InterPro" id="IPR010964">
    <property type="entry name" value="M20A_pepV-rel"/>
</dbReference>
<organism evidence="8">
    <name type="scientific">bioreactor metagenome</name>
    <dbReference type="NCBI Taxonomy" id="1076179"/>
    <lineage>
        <taxon>unclassified sequences</taxon>
        <taxon>metagenomes</taxon>
        <taxon>ecological metagenomes</taxon>
    </lineage>
</organism>
<dbReference type="SUPFAM" id="SSF53187">
    <property type="entry name" value="Zn-dependent exopeptidases"/>
    <property type="match status" value="1"/>
</dbReference>
<dbReference type="GO" id="GO:0008237">
    <property type="term" value="F:metallopeptidase activity"/>
    <property type="evidence" value="ECO:0007669"/>
    <property type="project" value="UniProtKB-KW"/>
</dbReference>
<dbReference type="Pfam" id="PF01546">
    <property type="entry name" value="Peptidase_M20"/>
    <property type="match status" value="1"/>
</dbReference>
<dbReference type="InterPro" id="IPR050072">
    <property type="entry name" value="Peptidase_M20A"/>
</dbReference>
<keyword evidence="4 8" id="KW-0378">Hydrolase</keyword>
<sequence>MTNRDKIEAYFSGREDEFVKAISRLVAIRSVAGEAEPGAPFGPGPAEALKEALALASEWGLDTENIDGYVGAADVNKKETVLHIPVHLDVVGEGGGWTVTGPFEPRVVDGVLYGRGVNDDKGPLVAALFALRAVKELGLPLMANARILMGTDEESGSSDMAYYYKRRPYAPYAFSPDSDFPVINIEKGHYQPEFSKSWEKSEASPRVSSLQGGFRFNVIPSKAEAVVTGLGLQQLEPFRAKAAAQTGASISLREEAGGTRILCESSGGHAAEPWKANNALTALLELLSVLPLACCGSTQAVRALHALFPHGDNEGKALGIAQRDDLSGPLTVAFTMLTMTETGLAGRFDSRTALCADEQNCRLPAEKSLAGYGFAVTGFAEMTPPHHTPADSEFVKTLLSCYETYTGNKGGCIAIGGGTYVHDIPGGVAFGCTMPGYEANLHAADEHMPVADLITSAKIFTLAVAEICSGK</sequence>
<keyword evidence="3" id="KW-0479">Metal-binding</keyword>
<name>A0A644XDH7_9ZZZZ</name>
<dbReference type="PANTHER" id="PTHR43808:SF31">
    <property type="entry name" value="N-ACETYL-L-CITRULLINE DEACETYLASE"/>
    <property type="match status" value="1"/>
</dbReference>
<dbReference type="EC" id="3.4.13.-" evidence="8"/>
<reference evidence="8" key="1">
    <citation type="submission" date="2019-08" db="EMBL/GenBank/DDBJ databases">
        <authorList>
            <person name="Kucharzyk K."/>
            <person name="Murdoch R.W."/>
            <person name="Higgins S."/>
            <person name="Loffler F."/>
        </authorList>
    </citation>
    <scope>NUCLEOTIDE SEQUENCE</scope>
</reference>
<dbReference type="GO" id="GO:0006508">
    <property type="term" value="P:proteolysis"/>
    <property type="evidence" value="ECO:0007669"/>
    <property type="project" value="UniProtKB-KW"/>
</dbReference>
<keyword evidence="7" id="KW-0482">Metalloprotease</keyword>
<evidence type="ECO:0000256" key="7">
    <source>
        <dbReference type="ARBA" id="ARBA00023049"/>
    </source>
</evidence>
<proteinExistence type="predicted"/>
<dbReference type="Gene3D" id="3.40.630.10">
    <property type="entry name" value="Zn peptidases"/>
    <property type="match status" value="1"/>
</dbReference>
<dbReference type="GO" id="GO:0006526">
    <property type="term" value="P:L-arginine biosynthetic process"/>
    <property type="evidence" value="ECO:0007669"/>
    <property type="project" value="TreeGrafter"/>
</dbReference>
<evidence type="ECO:0000313" key="8">
    <source>
        <dbReference type="EMBL" id="MPM14242.1"/>
    </source>
</evidence>
<dbReference type="GO" id="GO:0008777">
    <property type="term" value="F:acetylornithine deacetylase activity"/>
    <property type="evidence" value="ECO:0007669"/>
    <property type="project" value="TreeGrafter"/>
</dbReference>
<keyword evidence="5" id="KW-0862">Zinc</keyword>
<evidence type="ECO:0000256" key="6">
    <source>
        <dbReference type="ARBA" id="ARBA00022997"/>
    </source>
</evidence>
<dbReference type="PANTHER" id="PTHR43808">
    <property type="entry name" value="ACETYLORNITHINE DEACETYLASE"/>
    <property type="match status" value="1"/>
</dbReference>
<dbReference type="GO" id="GO:0016805">
    <property type="term" value="F:dipeptidase activity"/>
    <property type="evidence" value="ECO:0007669"/>
    <property type="project" value="UniProtKB-KW"/>
</dbReference>
<dbReference type="EMBL" id="VSSQ01002246">
    <property type="protein sequence ID" value="MPM14242.1"/>
    <property type="molecule type" value="Genomic_DNA"/>
</dbReference>
<evidence type="ECO:0000256" key="5">
    <source>
        <dbReference type="ARBA" id="ARBA00022833"/>
    </source>
</evidence>
<dbReference type="InterPro" id="IPR036264">
    <property type="entry name" value="Bact_exopeptidase_dim_dom"/>
</dbReference>
<gene>
    <name evidence="8" type="primary">pepV_3</name>
    <name evidence="8" type="ORF">SDC9_60603</name>
</gene>
<dbReference type="GO" id="GO:0008270">
    <property type="term" value="F:zinc ion binding"/>
    <property type="evidence" value="ECO:0007669"/>
    <property type="project" value="InterPro"/>
</dbReference>
<comment type="cofactor">
    <cofactor evidence="1">
        <name>Zn(2+)</name>
        <dbReference type="ChEBI" id="CHEBI:29105"/>
    </cofactor>
</comment>
<dbReference type="Gene3D" id="3.30.70.360">
    <property type="match status" value="2"/>
</dbReference>